<organism evidence="4 5">
    <name type="scientific">Allacma fusca</name>
    <dbReference type="NCBI Taxonomy" id="39272"/>
    <lineage>
        <taxon>Eukaryota</taxon>
        <taxon>Metazoa</taxon>
        <taxon>Ecdysozoa</taxon>
        <taxon>Arthropoda</taxon>
        <taxon>Hexapoda</taxon>
        <taxon>Collembola</taxon>
        <taxon>Symphypleona</taxon>
        <taxon>Sminthuridae</taxon>
        <taxon>Allacma</taxon>
    </lineage>
</organism>
<dbReference type="Pfam" id="PF00067">
    <property type="entry name" value="p450"/>
    <property type="match status" value="1"/>
</dbReference>
<comment type="similarity">
    <text evidence="1">Belongs to the cytochrome P450 family.</text>
</comment>
<dbReference type="PANTHER" id="PTHR24300">
    <property type="entry name" value="CYTOCHROME P450 508A4-RELATED"/>
    <property type="match status" value="1"/>
</dbReference>
<dbReference type="GO" id="GO:0006805">
    <property type="term" value="P:xenobiotic metabolic process"/>
    <property type="evidence" value="ECO:0007669"/>
    <property type="project" value="TreeGrafter"/>
</dbReference>
<dbReference type="GO" id="GO:0005506">
    <property type="term" value="F:iron ion binding"/>
    <property type="evidence" value="ECO:0007669"/>
    <property type="project" value="InterPro"/>
</dbReference>
<dbReference type="GO" id="GO:0005737">
    <property type="term" value="C:cytoplasm"/>
    <property type="evidence" value="ECO:0007669"/>
    <property type="project" value="TreeGrafter"/>
</dbReference>
<dbReference type="EMBL" id="CAJVCH010551228">
    <property type="protein sequence ID" value="CAG7829376.1"/>
    <property type="molecule type" value="Genomic_DNA"/>
</dbReference>
<dbReference type="GO" id="GO:0016712">
    <property type="term" value="F:oxidoreductase activity, acting on paired donors, with incorporation or reduction of molecular oxygen, reduced flavin or flavoprotein as one donor, and incorporation of one atom of oxygen"/>
    <property type="evidence" value="ECO:0007669"/>
    <property type="project" value="TreeGrafter"/>
</dbReference>
<keyword evidence="5" id="KW-1185">Reference proteome</keyword>
<reference evidence="4" key="1">
    <citation type="submission" date="2021-06" db="EMBL/GenBank/DDBJ databases">
        <authorList>
            <person name="Hodson N. C."/>
            <person name="Mongue J. A."/>
            <person name="Jaron S. K."/>
        </authorList>
    </citation>
    <scope>NUCLEOTIDE SEQUENCE</scope>
</reference>
<dbReference type="InterPro" id="IPR001128">
    <property type="entry name" value="Cyt_P450"/>
</dbReference>
<keyword evidence="3" id="KW-0408">Iron</keyword>
<evidence type="ECO:0000256" key="1">
    <source>
        <dbReference type="ARBA" id="ARBA00010617"/>
    </source>
</evidence>
<evidence type="ECO:0000313" key="4">
    <source>
        <dbReference type="EMBL" id="CAG7829376.1"/>
    </source>
</evidence>
<protein>
    <recommendedName>
        <fullName evidence="6">Cytochrome P450</fullName>
    </recommendedName>
</protein>
<dbReference type="OrthoDB" id="1055148at2759"/>
<dbReference type="GO" id="GO:0020037">
    <property type="term" value="F:heme binding"/>
    <property type="evidence" value="ECO:0007669"/>
    <property type="project" value="InterPro"/>
</dbReference>
<dbReference type="Proteomes" id="UP000708208">
    <property type="component" value="Unassembled WGS sequence"/>
</dbReference>
<accession>A0A8J2LCA5</accession>
<dbReference type="GO" id="GO:0006082">
    <property type="term" value="P:organic acid metabolic process"/>
    <property type="evidence" value="ECO:0007669"/>
    <property type="project" value="TreeGrafter"/>
</dbReference>
<sequence>MGLPILGYLPFLGQTPAIKLAELSKKYGDLFTLKMGHQLVLFVNDVENMKEMGRMDNFLGRIQLDIMKDYRQFCGLSYLEKEGWTEWRRFTLKTLKKVGLGQISMENLILAQVQEFCNFLSSHQNCPLYLQESIEIATLNSLWCILTGEKYELDDPEKKEILKTITAGITDQNLIGIVVFLPWLGKIFPKMTGWAKAVKCLESPIQMAKNIVEKHKVKYSQGYETDFIDLALTKIYATTDPNSHFYQELGTKHLLYTILDLFFTGSDAISIPFLAAQPNCFSINFYAQPAFPSISHEDPAQTRWENENTGNEIGKPFCFAKIS</sequence>
<evidence type="ECO:0000256" key="2">
    <source>
        <dbReference type="ARBA" id="ARBA00022723"/>
    </source>
</evidence>
<gene>
    <name evidence="4" type="ORF">AFUS01_LOCUS39242</name>
</gene>
<proteinExistence type="inferred from homology"/>
<keyword evidence="2" id="KW-0479">Metal-binding</keyword>
<comment type="caution">
    <text evidence="4">The sequence shown here is derived from an EMBL/GenBank/DDBJ whole genome shotgun (WGS) entry which is preliminary data.</text>
</comment>
<evidence type="ECO:0000256" key="3">
    <source>
        <dbReference type="ARBA" id="ARBA00023004"/>
    </source>
</evidence>
<name>A0A8J2LCA5_9HEXA</name>
<dbReference type="AlphaFoldDB" id="A0A8J2LCA5"/>
<evidence type="ECO:0008006" key="6">
    <source>
        <dbReference type="Google" id="ProtNLM"/>
    </source>
</evidence>
<evidence type="ECO:0000313" key="5">
    <source>
        <dbReference type="Proteomes" id="UP000708208"/>
    </source>
</evidence>
<dbReference type="PANTHER" id="PTHR24300:SF375">
    <property type="entry name" value="CYTOCHROME P450 FAMILY"/>
    <property type="match status" value="1"/>
</dbReference>
<dbReference type="InterPro" id="IPR050182">
    <property type="entry name" value="Cytochrome_P450_fam2"/>
</dbReference>